<protein>
    <submittedName>
        <fullName evidence="3">G_PROTEIN_RECEP_F1_2 domain-containing protein</fullName>
    </submittedName>
</protein>
<dbReference type="AlphaFoldDB" id="A0A0N5CBC6"/>
<dbReference type="PANTHER" id="PTHR23021">
    <property type="entry name" value="SERPENTINE RECEPTOR, CLASS T"/>
    <property type="match status" value="1"/>
</dbReference>
<dbReference type="PANTHER" id="PTHR23021:SF11">
    <property type="entry name" value="SERPENTINE RECEPTOR, CLASS T"/>
    <property type="match status" value="1"/>
</dbReference>
<dbReference type="Pfam" id="PF10321">
    <property type="entry name" value="7TM_GPCR_Srt"/>
    <property type="match status" value="1"/>
</dbReference>
<feature type="transmembrane region" description="Helical" evidence="1">
    <location>
        <begin position="104"/>
        <end position="129"/>
    </location>
</feature>
<keyword evidence="1" id="KW-1133">Transmembrane helix</keyword>
<dbReference type="SUPFAM" id="SSF81321">
    <property type="entry name" value="Family A G protein-coupled receptor-like"/>
    <property type="match status" value="1"/>
</dbReference>
<evidence type="ECO:0000256" key="1">
    <source>
        <dbReference type="SAM" id="Phobius"/>
    </source>
</evidence>
<keyword evidence="1" id="KW-0472">Membrane</keyword>
<feature type="transmembrane region" description="Helical" evidence="1">
    <location>
        <begin position="70"/>
        <end position="98"/>
    </location>
</feature>
<evidence type="ECO:0000313" key="2">
    <source>
        <dbReference type="Proteomes" id="UP000046392"/>
    </source>
</evidence>
<name>A0A0N5CBC6_STREA</name>
<dbReference type="STRING" id="174720.A0A0N5CBC6"/>
<keyword evidence="2" id="KW-1185">Reference proteome</keyword>
<proteinExistence type="predicted"/>
<dbReference type="Proteomes" id="UP000046392">
    <property type="component" value="Unplaced"/>
</dbReference>
<keyword evidence="1" id="KW-0812">Transmembrane</keyword>
<dbReference type="WBParaSite" id="SPAL_0001518900.1">
    <property type="protein sequence ID" value="SPAL_0001518900.1"/>
    <property type="gene ID" value="SPAL_0001518900"/>
</dbReference>
<organism evidence="2 3">
    <name type="scientific">Strongyloides papillosus</name>
    <name type="common">Intestinal threadworm</name>
    <dbReference type="NCBI Taxonomy" id="174720"/>
    <lineage>
        <taxon>Eukaryota</taxon>
        <taxon>Metazoa</taxon>
        <taxon>Ecdysozoa</taxon>
        <taxon>Nematoda</taxon>
        <taxon>Chromadorea</taxon>
        <taxon>Rhabditida</taxon>
        <taxon>Tylenchina</taxon>
        <taxon>Panagrolaimomorpha</taxon>
        <taxon>Strongyloidoidea</taxon>
        <taxon>Strongyloididae</taxon>
        <taxon>Strongyloides</taxon>
    </lineage>
</organism>
<reference evidence="3" key="1">
    <citation type="submission" date="2017-02" db="UniProtKB">
        <authorList>
            <consortium name="WormBaseParasite"/>
        </authorList>
    </citation>
    <scope>IDENTIFICATION</scope>
</reference>
<dbReference type="InterPro" id="IPR019425">
    <property type="entry name" value="7TM_GPCR_serpentine_rcpt_Srt"/>
</dbReference>
<accession>A0A0N5CBC6</accession>
<sequence>MVLFLPTKNTYDSYYRCDFFSLEHWQLEKKPSLGIGLLYIIPGSIFIILYIPILFVMMNKEFMKLSCYRIMIYLVCVDLMTLLHNSLLTGAFSILGSLFCEHRLLMFITGQTALFGWFAGCITVVVLALNRC</sequence>
<evidence type="ECO:0000313" key="3">
    <source>
        <dbReference type="WBParaSite" id="SPAL_0001518900.1"/>
    </source>
</evidence>
<feature type="transmembrane region" description="Helical" evidence="1">
    <location>
        <begin position="37"/>
        <end position="58"/>
    </location>
</feature>